<dbReference type="PANTHER" id="PTHR31250:SF27">
    <property type="entry name" value="IQ DOMAIN-CONTAINING PROTEIN IQM5"/>
    <property type="match status" value="1"/>
</dbReference>
<dbReference type="GO" id="GO:0005737">
    <property type="term" value="C:cytoplasm"/>
    <property type="evidence" value="ECO:0007669"/>
    <property type="project" value="UniProtKB-SubCell"/>
</dbReference>
<sequence length="983" mass="113038">MKITVFQALTILAQKYRKDKSNTETYDKIKSLYLSGVRSPQDAEILEQLLQDDTLSKYEITEDRAAINDDPVRRYFESQLSHETLSDSLDSLDSRRLKRHFESMFIRLGESTKQYLLQHVYGGTKWSIEDLSGTQKEYGEGILALKDPTSFQSLKPETGKGKKSPEEILQERKDKMTLLAQCSQVAMSVVNNKKNNSRYPLNLYSKKDYVFDPPNRGRVARKDTVTGHVQTVRSNNLGIMRSYMPLRRDDELHSEMPARYGRPADNSTYMDDGEEHLIPDRTFATKVAPFVNSISGTMLIQVRAMAQLFRDKKYVYEAKGKDANEIEEQLRNYFKSFISYLTYYYGGHSLNEFISVLELPEVQDEFKNLPGFNSLTLEQLFKIENDDAFERAVAKTIDYNTAILQRKELHEELVEPNLVRELKEGEDELTVRARSRLKSFQNRLGKATSLDRRNKVIDEAYIRYITPRNEDTESQEEANDRVKKAEGILVEKFNIKLDHITDKQARSCQAFIHIMSKMTERQDQLRQDLYNGRGTLAHRLDHAWEIYKDDKRTEEDRLIAQNYMIFVLDLKDQDILESLNETLERLMLERELRKDDNPDFIPGKSPIVLSEKIKSDLKQTEKTGVTHIEEVDKLIQKKDILDVNPNSKLKDKGQLKLKHGRVNLQKTEFFNPEERDMLRAVIRQGAFYNAGGEVFDTQNSISHDKEGFAAFTLNVNGELTIFQHIDHDKTGIAHSSMNAGVPVVSAGEIEIKNGKLISITEHSGHYRPSLYSMYKTLDYFRKQGVDISDVKVLTFSSSNIIERHLKIDVSQSKQFGRFREINAGDLCNSYLARLKLIVKSAKMDLEAYQSSSFMKFLYKLKDYITGSTLTKDREEIAKKLSEGLVDLTQEINSANTLESMKAVNEKINKLIDAAYQENVTLNSKHGKEKSHGNFAQRINFFRQQLGEMSGRVESAIKDIEQGSELSEEEILSASDTLKGMGRK</sequence>
<evidence type="ECO:0000256" key="2">
    <source>
        <dbReference type="ARBA" id="ARBA00022490"/>
    </source>
</evidence>
<evidence type="ECO:0008006" key="7">
    <source>
        <dbReference type="Google" id="ProtNLM"/>
    </source>
</evidence>
<evidence type="ECO:0000256" key="1">
    <source>
        <dbReference type="ARBA" id="ARBA00004496"/>
    </source>
</evidence>
<dbReference type="RefSeq" id="WP_051190539.1">
    <property type="nucleotide sequence ID" value="NZ_CAAAJG010000013.1"/>
</dbReference>
<reference evidence="3 5" key="1">
    <citation type="submission" date="2015-11" db="EMBL/GenBank/DDBJ databases">
        <title>Genomic analysis of 38 Legionella species identifies large and diverse effector repertoires.</title>
        <authorList>
            <person name="Burstein D."/>
            <person name="Amaro F."/>
            <person name="Zusman T."/>
            <person name="Lifshitz Z."/>
            <person name="Cohen O."/>
            <person name="Gilbert J.A."/>
            <person name="Pupko T."/>
            <person name="Shuman H.A."/>
            <person name="Segal G."/>
        </authorList>
    </citation>
    <scope>NUCLEOTIDE SEQUENCE [LARGE SCALE GENOMIC DNA]</scope>
    <source>
        <strain evidence="3 5">ATCC 43877</strain>
    </source>
</reference>
<proteinExistence type="predicted"/>
<dbReference type="PANTHER" id="PTHR31250">
    <property type="entry name" value="IQ DOMAIN-CONTAINING PROTEIN IQM3"/>
    <property type="match status" value="1"/>
</dbReference>
<dbReference type="OrthoDB" id="5654135at2"/>
<dbReference type="STRING" id="39962.Lmor_1766"/>
<gene>
    <name evidence="3" type="ORF">Lmor_1766</name>
    <name evidence="4" type="ORF">NCTC12239_03048</name>
</gene>
<dbReference type="EMBL" id="UGOG01000001">
    <property type="protein sequence ID" value="STX64087.1"/>
    <property type="molecule type" value="Genomic_DNA"/>
</dbReference>
<protein>
    <recommendedName>
        <fullName evidence="7">Coiled-coil protein</fullName>
    </recommendedName>
</protein>
<dbReference type="AlphaFoldDB" id="A0A378K175"/>
<dbReference type="Proteomes" id="UP000254040">
    <property type="component" value="Unassembled WGS sequence"/>
</dbReference>
<dbReference type="InterPro" id="IPR044159">
    <property type="entry name" value="IQM"/>
</dbReference>
<dbReference type="Proteomes" id="UP000054985">
    <property type="component" value="Unassembled WGS sequence"/>
</dbReference>
<evidence type="ECO:0000313" key="5">
    <source>
        <dbReference type="Proteomes" id="UP000054985"/>
    </source>
</evidence>
<keyword evidence="5" id="KW-1185">Reference proteome</keyword>
<name>A0A378K175_9GAMM</name>
<reference evidence="4 6" key="2">
    <citation type="submission" date="2018-06" db="EMBL/GenBank/DDBJ databases">
        <authorList>
            <consortium name="Pathogen Informatics"/>
            <person name="Doyle S."/>
        </authorList>
    </citation>
    <scope>NUCLEOTIDE SEQUENCE [LARGE SCALE GENOMIC DNA]</scope>
    <source>
        <strain evidence="4 6">NCTC12239</strain>
    </source>
</reference>
<accession>A0A378K175</accession>
<evidence type="ECO:0000313" key="6">
    <source>
        <dbReference type="Proteomes" id="UP000254040"/>
    </source>
</evidence>
<organism evidence="4 6">
    <name type="scientific">Legionella moravica</name>
    <dbReference type="NCBI Taxonomy" id="39962"/>
    <lineage>
        <taxon>Bacteria</taxon>
        <taxon>Pseudomonadati</taxon>
        <taxon>Pseudomonadota</taxon>
        <taxon>Gammaproteobacteria</taxon>
        <taxon>Legionellales</taxon>
        <taxon>Legionellaceae</taxon>
        <taxon>Legionella</taxon>
    </lineage>
</organism>
<comment type="subcellular location">
    <subcellularLocation>
        <location evidence="1">Cytoplasm</location>
    </subcellularLocation>
</comment>
<dbReference type="EMBL" id="LNYN01000020">
    <property type="protein sequence ID" value="KTD34369.1"/>
    <property type="molecule type" value="Genomic_DNA"/>
</dbReference>
<evidence type="ECO:0000313" key="4">
    <source>
        <dbReference type="EMBL" id="STX64087.1"/>
    </source>
</evidence>
<evidence type="ECO:0000313" key="3">
    <source>
        <dbReference type="EMBL" id="KTD34369.1"/>
    </source>
</evidence>
<keyword evidence="2" id="KW-0963">Cytoplasm</keyword>